<dbReference type="Pfam" id="PF03629">
    <property type="entry name" value="SASA"/>
    <property type="match status" value="1"/>
</dbReference>
<dbReference type="HOGENOM" id="CLU_414987_0_0_0"/>
<accession>H1XNI5</accession>
<sequence precursor="true">MRHIFVYLNILFLALATNAQQVTFSKFPARLQLFPRDNQDSAVVQVAGNVLSAGYQKIALKIYRDAVLWKQMEQNLDYATGEAPFSFSPKIFAGLYEYRFEVWLDNQKVAEEDSIVCGDVFLINGQSNSHPGATTYSFQSEFCRSFGKHTNYDDYNPADTTWGLSTPEGWCSDCDYAVGVWGLRLQQMILEKYGMPTCIINGGSGGSSISYNLPDSNDHMNLSTTYGRLLYRATKAHVQNAVKAIFWHQGESDSNTPDADYYAARFDTLYNAWRQDYQPLTKVYVFQLHPGTCGGDRQSDVREIQRNFKKTYGNVHVMATCGLVGHDGCHYNDDGYLQMAEWIFRLVERDFYGATDTLNIEAPDIREVYYQDADHRSIAIEYDQPVIWPEDTLNHSMKDYFYLDDEFGYVKQGYTINNGYTVVLDLNTSMNAGLLTYLPNATYNRLPTMAYEGPWIRNERGVGALSFYHVPINAGPSAISESEALPEQISINTYPNPANAGVRIEFELVKSTRLTIAIFDVNGRKVATLASQHFPAGKHYLLWNAGAENDQILSSGTYWIRFKANDFEKARKIVLIK</sequence>
<dbReference type="InterPro" id="IPR005181">
    <property type="entry name" value="SASA"/>
</dbReference>
<dbReference type="Proteomes" id="UP000004671">
    <property type="component" value="Chromosome"/>
</dbReference>
<evidence type="ECO:0000313" key="8">
    <source>
        <dbReference type="Proteomes" id="UP000183868"/>
    </source>
</evidence>
<dbReference type="EMBL" id="CM001402">
    <property type="protein sequence ID" value="EHO42156.1"/>
    <property type="molecule type" value="Genomic_DNA"/>
</dbReference>
<evidence type="ECO:0000256" key="2">
    <source>
        <dbReference type="SAM" id="SignalP"/>
    </source>
</evidence>
<keyword evidence="7" id="KW-1185">Reference proteome</keyword>
<evidence type="ECO:0000256" key="1">
    <source>
        <dbReference type="ARBA" id="ARBA00022801"/>
    </source>
</evidence>
<dbReference type="SUPFAM" id="SSF52266">
    <property type="entry name" value="SGNH hydrolase"/>
    <property type="match status" value="1"/>
</dbReference>
<dbReference type="eggNOG" id="COG4733">
    <property type="taxonomic scope" value="Bacteria"/>
</dbReference>
<dbReference type="PANTHER" id="PTHR31988:SF19">
    <property type="entry name" value="9-O-ACETYL-N-ACETYLNEURAMINIC ACID DEACETYLASE-RELATED"/>
    <property type="match status" value="1"/>
</dbReference>
<evidence type="ECO:0000313" key="5">
    <source>
        <dbReference type="EMBL" id="APF18123.1"/>
    </source>
</evidence>
<dbReference type="Pfam" id="PF18962">
    <property type="entry name" value="Por_Secre_tail"/>
    <property type="match status" value="1"/>
</dbReference>
<dbReference type="EMBL" id="CP018099">
    <property type="protein sequence ID" value="APF18123.1"/>
    <property type="molecule type" value="Genomic_DNA"/>
</dbReference>
<feature type="signal peptide" evidence="2">
    <location>
        <begin position="1"/>
        <end position="19"/>
    </location>
</feature>
<protein>
    <submittedName>
        <fullName evidence="5">Por secretion system C-terminal sorting domain-containing protein</fullName>
    </submittedName>
</protein>
<feature type="domain" description="Sialate O-acetylesterase" evidence="3">
    <location>
        <begin position="119"/>
        <end position="343"/>
    </location>
</feature>
<dbReference type="RefSeq" id="WP_006929411.1">
    <property type="nucleotide sequence ID" value="NZ_CM001402.1"/>
</dbReference>
<keyword evidence="1" id="KW-0378">Hydrolase</keyword>
<dbReference type="InParanoid" id="H1XNI5"/>
<dbReference type="Gene3D" id="2.60.40.4070">
    <property type="match status" value="1"/>
</dbReference>
<feature type="chain" id="PRO_5010834556" evidence="2">
    <location>
        <begin position="20"/>
        <end position="577"/>
    </location>
</feature>
<dbReference type="AlphaFoldDB" id="H1XNI5"/>
<dbReference type="STRING" id="880073.Cabys_1374"/>
<dbReference type="Proteomes" id="UP000183868">
    <property type="component" value="Chromosome"/>
</dbReference>
<dbReference type="InterPro" id="IPR026444">
    <property type="entry name" value="Secre_tail"/>
</dbReference>
<reference evidence="6 7" key="1">
    <citation type="submission" date="2011-09" db="EMBL/GenBank/DDBJ databases">
        <title>The permanent draft genome of Caldithrix abyssi DSM 13497.</title>
        <authorList>
            <consortium name="US DOE Joint Genome Institute (JGI-PGF)"/>
            <person name="Lucas S."/>
            <person name="Han J."/>
            <person name="Lapidus A."/>
            <person name="Bruce D."/>
            <person name="Goodwin L."/>
            <person name="Pitluck S."/>
            <person name="Peters L."/>
            <person name="Kyrpides N."/>
            <person name="Mavromatis K."/>
            <person name="Ivanova N."/>
            <person name="Mikhailova N."/>
            <person name="Chertkov O."/>
            <person name="Detter J.C."/>
            <person name="Tapia R."/>
            <person name="Han C."/>
            <person name="Land M."/>
            <person name="Hauser L."/>
            <person name="Markowitz V."/>
            <person name="Cheng J.-F."/>
            <person name="Hugenholtz P."/>
            <person name="Woyke T."/>
            <person name="Wu D."/>
            <person name="Spring S."/>
            <person name="Brambilla E."/>
            <person name="Klenk H.-P."/>
            <person name="Eisen J.A."/>
        </authorList>
    </citation>
    <scope>NUCLEOTIDE SEQUENCE [LARGE SCALE GENOMIC DNA]</scope>
    <source>
        <strain evidence="6 7">DSM 13497</strain>
    </source>
</reference>
<dbReference type="Gene3D" id="3.40.50.1110">
    <property type="entry name" value="SGNH hydrolase"/>
    <property type="match status" value="1"/>
</dbReference>
<dbReference type="eggNOG" id="COG2372">
    <property type="taxonomic scope" value="Bacteria"/>
</dbReference>
<keyword evidence="2" id="KW-0732">Signal</keyword>
<dbReference type="InterPro" id="IPR036514">
    <property type="entry name" value="SGNH_hydro_sf"/>
</dbReference>
<dbReference type="PANTHER" id="PTHR31988">
    <property type="entry name" value="ESTERASE, PUTATIVE (DUF303)-RELATED"/>
    <property type="match status" value="1"/>
</dbReference>
<evidence type="ECO:0000313" key="6">
    <source>
        <dbReference type="EMBL" id="EHO42156.1"/>
    </source>
</evidence>
<evidence type="ECO:0000313" key="7">
    <source>
        <dbReference type="Proteomes" id="UP000004671"/>
    </source>
</evidence>
<dbReference type="OrthoDB" id="7294637at2"/>
<gene>
    <name evidence="5" type="ORF">Cabys_1374</name>
    <name evidence="6" type="ORF">Calab_2546</name>
</gene>
<feature type="domain" description="Secretion system C-terminal sorting" evidence="4">
    <location>
        <begin position="494"/>
        <end position="574"/>
    </location>
</feature>
<proteinExistence type="predicted"/>
<dbReference type="NCBIfam" id="TIGR04183">
    <property type="entry name" value="Por_Secre_tail"/>
    <property type="match status" value="1"/>
</dbReference>
<dbReference type="PaxDb" id="880073-Calab_2546"/>
<evidence type="ECO:0000259" key="4">
    <source>
        <dbReference type="Pfam" id="PF18962"/>
    </source>
</evidence>
<dbReference type="KEGG" id="caby:Cabys_1374"/>
<organism evidence="6 7">
    <name type="scientific">Caldithrix abyssi DSM 13497</name>
    <dbReference type="NCBI Taxonomy" id="880073"/>
    <lineage>
        <taxon>Bacteria</taxon>
        <taxon>Pseudomonadati</taxon>
        <taxon>Calditrichota</taxon>
        <taxon>Calditrichia</taxon>
        <taxon>Calditrichales</taxon>
        <taxon>Calditrichaceae</taxon>
        <taxon>Caldithrix</taxon>
    </lineage>
</organism>
<dbReference type="InterPro" id="IPR052940">
    <property type="entry name" value="Carb_Esterase_6"/>
</dbReference>
<reference evidence="5 8" key="2">
    <citation type="submission" date="2016-11" db="EMBL/GenBank/DDBJ databases">
        <title>Genomic analysis of Caldithrix abyssi and proposal of a novel bacterial phylum Caldithrichaeota.</title>
        <authorList>
            <person name="Kublanov I."/>
            <person name="Sigalova O."/>
            <person name="Gavrilov S."/>
            <person name="Lebedinsky A."/>
            <person name="Ivanova N."/>
            <person name="Daum C."/>
            <person name="Reddy T."/>
            <person name="Klenk H.P."/>
            <person name="Goker M."/>
            <person name="Reva O."/>
            <person name="Miroshnichenko M."/>
            <person name="Kyprides N."/>
            <person name="Woyke T."/>
            <person name="Gelfand M."/>
        </authorList>
    </citation>
    <scope>NUCLEOTIDE SEQUENCE [LARGE SCALE GENOMIC DNA]</scope>
    <source>
        <strain evidence="5 8">LF13</strain>
    </source>
</reference>
<evidence type="ECO:0000259" key="3">
    <source>
        <dbReference type="Pfam" id="PF03629"/>
    </source>
</evidence>
<name>H1XNI5_CALAY</name>
<dbReference type="GO" id="GO:0016788">
    <property type="term" value="F:hydrolase activity, acting on ester bonds"/>
    <property type="evidence" value="ECO:0007669"/>
    <property type="project" value="UniProtKB-ARBA"/>
</dbReference>